<evidence type="ECO:0000313" key="2">
    <source>
        <dbReference type="EMBL" id="CAJ0596950.1"/>
    </source>
</evidence>
<evidence type="ECO:0000256" key="1">
    <source>
        <dbReference type="SAM" id="SignalP"/>
    </source>
</evidence>
<comment type="caution">
    <text evidence="2">The sequence shown here is derived from an EMBL/GenBank/DDBJ whole genome shotgun (WGS) entry which is preliminary data.</text>
</comment>
<organism evidence="2 3">
    <name type="scientific">Cylicocyclus nassatus</name>
    <name type="common">Nematode worm</name>
    <dbReference type="NCBI Taxonomy" id="53992"/>
    <lineage>
        <taxon>Eukaryota</taxon>
        <taxon>Metazoa</taxon>
        <taxon>Ecdysozoa</taxon>
        <taxon>Nematoda</taxon>
        <taxon>Chromadorea</taxon>
        <taxon>Rhabditida</taxon>
        <taxon>Rhabditina</taxon>
        <taxon>Rhabditomorpha</taxon>
        <taxon>Strongyloidea</taxon>
        <taxon>Strongylidae</taxon>
        <taxon>Cylicocyclus</taxon>
    </lineage>
</organism>
<protein>
    <submittedName>
        <fullName evidence="2">Uncharacterized protein</fullName>
    </submittedName>
</protein>
<evidence type="ECO:0000313" key="3">
    <source>
        <dbReference type="Proteomes" id="UP001176961"/>
    </source>
</evidence>
<keyword evidence="3" id="KW-1185">Reference proteome</keyword>
<dbReference type="EMBL" id="CATQJL010000223">
    <property type="protein sequence ID" value="CAJ0596950.1"/>
    <property type="molecule type" value="Genomic_DNA"/>
</dbReference>
<sequence length="186" mass="18602">MRCLIVLSVATVTVLAYGRQSSGYETAELYQPAPAVPLSADGGNQQAYNSDGATVVVSSPPPTPAVLPISSVAPVTSTLITTGPALVPVAGAIPIGTNGGLTGVTRGAVSVGLTSVNSGVPVATNGGFNGVNIPVVTRGGNTATLGASLVRANGGLNGATGVLITVGNANGLRRRFFRHRVRRVRF</sequence>
<name>A0AA36GRG0_CYLNA</name>
<keyword evidence="1" id="KW-0732">Signal</keyword>
<feature type="chain" id="PRO_5041301643" evidence="1">
    <location>
        <begin position="19"/>
        <end position="186"/>
    </location>
</feature>
<dbReference type="Proteomes" id="UP001176961">
    <property type="component" value="Unassembled WGS sequence"/>
</dbReference>
<reference evidence="2" key="1">
    <citation type="submission" date="2023-07" db="EMBL/GenBank/DDBJ databases">
        <authorList>
            <consortium name="CYATHOMIX"/>
        </authorList>
    </citation>
    <scope>NUCLEOTIDE SEQUENCE</scope>
    <source>
        <strain evidence="2">N/A</strain>
    </source>
</reference>
<accession>A0AA36GRG0</accession>
<dbReference type="AlphaFoldDB" id="A0AA36GRG0"/>
<proteinExistence type="predicted"/>
<gene>
    <name evidence="2" type="ORF">CYNAS_LOCUS8933</name>
</gene>
<feature type="signal peptide" evidence="1">
    <location>
        <begin position="1"/>
        <end position="18"/>
    </location>
</feature>